<keyword evidence="3" id="KW-0813">Transport</keyword>
<organism evidence="8 9">
    <name type="scientific">Paenibacillus ehimensis</name>
    <dbReference type="NCBI Taxonomy" id="79264"/>
    <lineage>
        <taxon>Bacteria</taxon>
        <taxon>Bacillati</taxon>
        <taxon>Bacillota</taxon>
        <taxon>Bacilli</taxon>
        <taxon>Bacillales</taxon>
        <taxon>Paenibacillaceae</taxon>
        <taxon>Paenibacillus</taxon>
    </lineage>
</organism>
<sequence>MLPVKKVICLIGSLMLMASLLLACASTTGTPNAAGQGQESANKEAGQGNKEAATRLFKDAKGREVTIPAAPQRAVVHYYAAEAISLGVKPVATNWINASLILSKDQLQGIEDIGGEGVNPNVEKVLSLSPDLIIVPDFLEQTSLDALSKVAPTVAVSYTDDIFTRMKTMGDVLGKSKEAEAWITRYKAKAQQKREQLKPYIKEGETASAFVFFQDKLLYVYGNQRLSSTLYDALGFSRPEKVAALFKDKPTLLWQSISNEALPDYAGDRIFLVMLDNNENAKKGAEELMNSPVWRNLPAVKNGKAYVVGNKWSFYDPVTLDWLLDEMPKLMMK</sequence>
<evidence type="ECO:0000256" key="4">
    <source>
        <dbReference type="ARBA" id="ARBA00022729"/>
    </source>
</evidence>
<reference evidence="8" key="1">
    <citation type="submission" date="2023-07" db="EMBL/GenBank/DDBJ databases">
        <authorList>
            <person name="Aktuganov G."/>
            <person name="Boyko T."/>
            <person name="Delegan Y."/>
            <person name="Galimzianova N."/>
            <person name="Gilvanova E."/>
            <person name="Korobov V."/>
            <person name="Kuzmina L."/>
            <person name="Melentiev A."/>
            <person name="Milman P."/>
            <person name="Ryabova A."/>
            <person name="Stupak E."/>
            <person name="Yasakov T."/>
            <person name="Zharikova N."/>
            <person name="Zhurenko E."/>
        </authorList>
    </citation>
    <scope>NUCLEOTIDE SEQUENCE</scope>
    <source>
        <strain evidence="8">IB-739</strain>
    </source>
</reference>
<feature type="domain" description="Fe/B12 periplasmic-binding" evidence="7">
    <location>
        <begin position="63"/>
        <end position="333"/>
    </location>
</feature>
<keyword evidence="9" id="KW-1185">Reference proteome</keyword>
<name>A0ABT8V9T3_9BACL</name>
<keyword evidence="4 6" id="KW-0732">Signal</keyword>
<dbReference type="PANTHER" id="PTHR30532">
    <property type="entry name" value="IRON III DICITRATE-BINDING PERIPLASMIC PROTEIN"/>
    <property type="match status" value="1"/>
</dbReference>
<dbReference type="PROSITE" id="PS51257">
    <property type="entry name" value="PROKAR_LIPOPROTEIN"/>
    <property type="match status" value="1"/>
</dbReference>
<evidence type="ECO:0000256" key="3">
    <source>
        <dbReference type="ARBA" id="ARBA00022448"/>
    </source>
</evidence>
<dbReference type="Gene3D" id="3.40.50.1980">
    <property type="entry name" value="Nitrogenase molybdenum iron protein domain"/>
    <property type="match status" value="2"/>
</dbReference>
<comment type="subcellular location">
    <subcellularLocation>
        <location evidence="1">Cell envelope</location>
    </subcellularLocation>
</comment>
<evidence type="ECO:0000313" key="8">
    <source>
        <dbReference type="EMBL" id="MDO3677376.1"/>
    </source>
</evidence>
<evidence type="ECO:0000313" key="9">
    <source>
        <dbReference type="Proteomes" id="UP001168883"/>
    </source>
</evidence>
<accession>A0ABT8V9T3</accession>
<dbReference type="RefSeq" id="WP_302878110.1">
    <property type="nucleotide sequence ID" value="NZ_JAUMKJ010000010.1"/>
</dbReference>
<evidence type="ECO:0000256" key="5">
    <source>
        <dbReference type="SAM" id="MobiDB-lite"/>
    </source>
</evidence>
<protein>
    <submittedName>
        <fullName evidence="8">ABC transporter substrate-binding protein</fullName>
    </submittedName>
</protein>
<evidence type="ECO:0000256" key="2">
    <source>
        <dbReference type="ARBA" id="ARBA00008814"/>
    </source>
</evidence>
<comment type="similarity">
    <text evidence="2">Belongs to the bacterial solute-binding protein 8 family.</text>
</comment>
<dbReference type="InterPro" id="IPR051313">
    <property type="entry name" value="Bact_iron-sidero_bind"/>
</dbReference>
<evidence type="ECO:0000256" key="6">
    <source>
        <dbReference type="SAM" id="SignalP"/>
    </source>
</evidence>
<dbReference type="PROSITE" id="PS50983">
    <property type="entry name" value="FE_B12_PBP"/>
    <property type="match status" value="1"/>
</dbReference>
<dbReference type="Pfam" id="PF01497">
    <property type="entry name" value="Peripla_BP_2"/>
    <property type="match status" value="1"/>
</dbReference>
<feature type="chain" id="PRO_5045762378" evidence="6">
    <location>
        <begin position="26"/>
        <end position="333"/>
    </location>
</feature>
<gene>
    <name evidence="8" type="ORF">Q3C12_10235</name>
</gene>
<feature type="signal peptide" evidence="6">
    <location>
        <begin position="1"/>
        <end position="25"/>
    </location>
</feature>
<dbReference type="InterPro" id="IPR002491">
    <property type="entry name" value="ABC_transptr_periplasmic_BD"/>
</dbReference>
<feature type="region of interest" description="Disordered" evidence="5">
    <location>
        <begin position="32"/>
        <end position="51"/>
    </location>
</feature>
<dbReference type="Proteomes" id="UP001168883">
    <property type="component" value="Unassembled WGS sequence"/>
</dbReference>
<comment type="caution">
    <text evidence="8">The sequence shown here is derived from an EMBL/GenBank/DDBJ whole genome shotgun (WGS) entry which is preliminary data.</text>
</comment>
<proteinExistence type="inferred from homology"/>
<dbReference type="EMBL" id="JAUMKJ010000010">
    <property type="protein sequence ID" value="MDO3677376.1"/>
    <property type="molecule type" value="Genomic_DNA"/>
</dbReference>
<evidence type="ECO:0000256" key="1">
    <source>
        <dbReference type="ARBA" id="ARBA00004196"/>
    </source>
</evidence>
<dbReference type="PANTHER" id="PTHR30532:SF26">
    <property type="entry name" value="IRON(3+)-HYDROXAMATE-BINDING PROTEIN FHUD"/>
    <property type="match status" value="1"/>
</dbReference>
<evidence type="ECO:0000259" key="7">
    <source>
        <dbReference type="PROSITE" id="PS50983"/>
    </source>
</evidence>
<dbReference type="SUPFAM" id="SSF53807">
    <property type="entry name" value="Helical backbone' metal receptor"/>
    <property type="match status" value="1"/>
</dbReference>